<sequence length="505" mass="57010">MKTFSKPLFVFEMANNHQGDIEHGKNIIRAMRQASAPFVDRFDFAVKFQYRDLDSFIHPAFQDRMDIKNVKRFQDTRLSREQFAELLACTREEGFLTMCTPFDEVSAARIAEEGYDFIKIASCSFGDWPLMEAIAATGLPVVASGAGSPLEVVRRVVSFFTHRNLPLVLMHCVGEYPTPDEHLQMNQIDLYRREFPELTIGFSTHEAPDNMEPVKIAVAKGARVFEKHVGLPTETVTLNGYSANPQQVAAWLAAADAAFRMCGTAAGRYEPSDKEAADLAALRRGAFLKKDLPAGTMLGTENVFFAFPCQPGQLLAQDFSKYATIRLNKDMRADAAVQREDVELSDTRGTILRYVNRIVDLLKQSNVVVPVDSRCEISHHYGLENFEKTGLTLIDCVNREYCKKILVVLPGQDHPSHSHKKKEETFIVLHGVLKVNCGGKERVVRKGETMTVERDQVHSFSSDAGCVFEEISTTHYRDDSFYPDADNFVQPRKTQVYLTRDIWSR</sequence>
<evidence type="ECO:0000313" key="3">
    <source>
        <dbReference type="EMBL" id="HJA07685.1"/>
    </source>
</evidence>
<dbReference type="GO" id="GO:0016051">
    <property type="term" value="P:carbohydrate biosynthetic process"/>
    <property type="evidence" value="ECO:0007669"/>
    <property type="project" value="InterPro"/>
</dbReference>
<evidence type="ECO:0000259" key="2">
    <source>
        <dbReference type="Pfam" id="PF07883"/>
    </source>
</evidence>
<dbReference type="InterPro" id="IPR013785">
    <property type="entry name" value="Aldolase_TIM"/>
</dbReference>
<dbReference type="InterPro" id="IPR051690">
    <property type="entry name" value="PseI-like"/>
</dbReference>
<dbReference type="GO" id="GO:0047444">
    <property type="term" value="F:N-acylneuraminate-9-phosphate synthase activity"/>
    <property type="evidence" value="ECO:0007669"/>
    <property type="project" value="TreeGrafter"/>
</dbReference>
<gene>
    <name evidence="3" type="ORF">H9962_00620</name>
</gene>
<protein>
    <submittedName>
        <fullName evidence="3">N-acetylneuraminate synthase family protein</fullName>
    </submittedName>
</protein>
<dbReference type="SUPFAM" id="SSF51569">
    <property type="entry name" value="Aldolase"/>
    <property type="match status" value="1"/>
</dbReference>
<dbReference type="InterPro" id="IPR013096">
    <property type="entry name" value="Cupin_2"/>
</dbReference>
<dbReference type="PANTHER" id="PTHR42966:SF1">
    <property type="entry name" value="SIALIC ACID SYNTHASE"/>
    <property type="match status" value="1"/>
</dbReference>
<dbReference type="SUPFAM" id="SSF51182">
    <property type="entry name" value="RmlC-like cupins"/>
    <property type="match status" value="1"/>
</dbReference>
<name>A0A9D2HDB2_9BACT</name>
<dbReference type="Gene3D" id="2.60.120.10">
    <property type="entry name" value="Jelly Rolls"/>
    <property type="match status" value="1"/>
</dbReference>
<dbReference type="InterPro" id="IPR013132">
    <property type="entry name" value="PseI/NeuA/B-like_N"/>
</dbReference>
<dbReference type="EMBL" id="DXAN01000002">
    <property type="protein sequence ID" value="HJA07685.1"/>
    <property type="molecule type" value="Genomic_DNA"/>
</dbReference>
<dbReference type="Pfam" id="PF03102">
    <property type="entry name" value="NeuB"/>
    <property type="match status" value="1"/>
</dbReference>
<dbReference type="PANTHER" id="PTHR42966">
    <property type="entry name" value="N-ACETYLNEURAMINATE SYNTHASE"/>
    <property type="match status" value="1"/>
</dbReference>
<proteinExistence type="predicted"/>
<dbReference type="Gene3D" id="3.20.20.70">
    <property type="entry name" value="Aldolase class I"/>
    <property type="match status" value="1"/>
</dbReference>
<feature type="domain" description="PseI/NeuA/B-like" evidence="1">
    <location>
        <begin position="45"/>
        <end position="256"/>
    </location>
</feature>
<organism evidence="3 4">
    <name type="scientific">Candidatus Mailhella merdigallinarum</name>
    <dbReference type="NCBI Taxonomy" id="2838658"/>
    <lineage>
        <taxon>Bacteria</taxon>
        <taxon>Pseudomonadati</taxon>
        <taxon>Thermodesulfobacteriota</taxon>
        <taxon>Desulfovibrionia</taxon>
        <taxon>Desulfovibrionales</taxon>
        <taxon>Desulfovibrionaceae</taxon>
        <taxon>Mailhella</taxon>
    </lineage>
</organism>
<dbReference type="AlphaFoldDB" id="A0A9D2HDB2"/>
<comment type="caution">
    <text evidence="3">The sequence shown here is derived from an EMBL/GenBank/DDBJ whole genome shotgun (WGS) entry which is preliminary data.</text>
</comment>
<dbReference type="InterPro" id="IPR011051">
    <property type="entry name" value="RmlC_Cupin_sf"/>
</dbReference>
<feature type="domain" description="Cupin type-2" evidence="2">
    <location>
        <begin position="407"/>
        <end position="462"/>
    </location>
</feature>
<dbReference type="Proteomes" id="UP000824225">
    <property type="component" value="Unassembled WGS sequence"/>
</dbReference>
<dbReference type="InterPro" id="IPR014710">
    <property type="entry name" value="RmlC-like_jellyroll"/>
</dbReference>
<accession>A0A9D2HDB2</accession>
<reference evidence="3" key="2">
    <citation type="submission" date="2021-04" db="EMBL/GenBank/DDBJ databases">
        <authorList>
            <person name="Gilroy R."/>
        </authorList>
    </citation>
    <scope>NUCLEOTIDE SEQUENCE</scope>
    <source>
        <strain evidence="3">CHK186-16707</strain>
    </source>
</reference>
<evidence type="ECO:0000313" key="4">
    <source>
        <dbReference type="Proteomes" id="UP000824225"/>
    </source>
</evidence>
<dbReference type="Gene3D" id="3.90.1210.10">
    <property type="entry name" value="Antifreeze-like/N-acetylneuraminic acid synthase C-terminal domain"/>
    <property type="match status" value="1"/>
</dbReference>
<dbReference type="CDD" id="cd11611">
    <property type="entry name" value="SAF"/>
    <property type="match status" value="1"/>
</dbReference>
<evidence type="ECO:0000259" key="1">
    <source>
        <dbReference type="Pfam" id="PF03102"/>
    </source>
</evidence>
<dbReference type="Pfam" id="PF07883">
    <property type="entry name" value="Cupin_2"/>
    <property type="match status" value="1"/>
</dbReference>
<reference evidence="3" key="1">
    <citation type="journal article" date="2021" name="PeerJ">
        <title>Extensive microbial diversity within the chicken gut microbiome revealed by metagenomics and culture.</title>
        <authorList>
            <person name="Gilroy R."/>
            <person name="Ravi A."/>
            <person name="Getino M."/>
            <person name="Pursley I."/>
            <person name="Horton D.L."/>
            <person name="Alikhan N.F."/>
            <person name="Baker D."/>
            <person name="Gharbi K."/>
            <person name="Hall N."/>
            <person name="Watson M."/>
            <person name="Adriaenssens E.M."/>
            <person name="Foster-Nyarko E."/>
            <person name="Jarju S."/>
            <person name="Secka A."/>
            <person name="Antonio M."/>
            <person name="Oren A."/>
            <person name="Chaudhuri R.R."/>
            <person name="La Ragione R."/>
            <person name="Hildebrand F."/>
            <person name="Pallen M.J."/>
        </authorList>
    </citation>
    <scope>NUCLEOTIDE SEQUENCE</scope>
    <source>
        <strain evidence="3">CHK186-16707</strain>
    </source>
</reference>